<evidence type="ECO:0000313" key="1">
    <source>
        <dbReference type="EMBL" id="EPU40124.1"/>
    </source>
</evidence>
<protein>
    <submittedName>
        <fullName evidence="1">Uncharacterized protein</fullName>
    </submittedName>
</protein>
<sequence>MRWIEVQDLPQLERVQTSIRFLITRELVEFLKGESK</sequence>
<organism evidence="1 2">
    <name type="scientific">Streptococcus agalactiae MRI Z1-216</name>
    <dbReference type="NCBI Taxonomy" id="1154879"/>
    <lineage>
        <taxon>Bacteria</taxon>
        <taxon>Bacillati</taxon>
        <taxon>Bacillota</taxon>
        <taxon>Bacilli</taxon>
        <taxon>Lactobacillales</taxon>
        <taxon>Streptococcaceae</taxon>
        <taxon>Streptococcus</taxon>
    </lineage>
</organism>
<dbReference type="Proteomes" id="UP000015176">
    <property type="component" value="Unassembled WGS sequence"/>
</dbReference>
<dbReference type="AlphaFoldDB" id="A0AAD3A466"/>
<accession>A0AAD3A466</accession>
<proteinExistence type="predicted"/>
<evidence type="ECO:0000313" key="2">
    <source>
        <dbReference type="Proteomes" id="UP000015176"/>
    </source>
</evidence>
<gene>
    <name evidence="1" type="ORF">SAG0164_08440</name>
</gene>
<reference evidence="1 2" key="1">
    <citation type="submission" date="2012-07" db="EMBL/GenBank/DDBJ databases">
        <authorList>
            <person name="Moroni P."/>
            <person name="Richards V.P."/>
            <person name="Durkin S.A.S."/>
            <person name="Kim M."/>
            <person name="Pavinski Bitar P.D."/>
            <person name="Stanhope M.J."/>
            <person name="Town C.D."/>
            <person name="Zadoks R.N."/>
            <person name="Venter J.C."/>
        </authorList>
    </citation>
    <scope>NUCLEOTIDE SEQUENCE [LARGE SCALE GENOMIC DNA]</scope>
    <source>
        <strain evidence="1 2">MRI Z1-216</strain>
    </source>
</reference>
<dbReference type="EMBL" id="ALSF01000049">
    <property type="protein sequence ID" value="EPU40124.1"/>
    <property type="molecule type" value="Genomic_DNA"/>
</dbReference>
<name>A0AAD3A466_STRAG</name>
<comment type="caution">
    <text evidence="1">The sequence shown here is derived from an EMBL/GenBank/DDBJ whole genome shotgun (WGS) entry which is preliminary data.</text>
</comment>